<accession>A0A397JAH2</accession>
<organism evidence="1 2">
    <name type="scientific">Diversispora epigaea</name>
    <dbReference type="NCBI Taxonomy" id="1348612"/>
    <lineage>
        <taxon>Eukaryota</taxon>
        <taxon>Fungi</taxon>
        <taxon>Fungi incertae sedis</taxon>
        <taxon>Mucoromycota</taxon>
        <taxon>Glomeromycotina</taxon>
        <taxon>Glomeromycetes</taxon>
        <taxon>Diversisporales</taxon>
        <taxon>Diversisporaceae</taxon>
        <taxon>Diversispora</taxon>
    </lineage>
</organism>
<reference evidence="1 2" key="1">
    <citation type="submission" date="2018-08" db="EMBL/GenBank/DDBJ databases">
        <title>Genome and evolution of the arbuscular mycorrhizal fungus Diversispora epigaea (formerly Glomus versiforme) and its bacterial endosymbionts.</title>
        <authorList>
            <person name="Sun X."/>
            <person name="Fei Z."/>
            <person name="Harrison M."/>
        </authorList>
    </citation>
    <scope>NUCLEOTIDE SEQUENCE [LARGE SCALE GENOMIC DNA]</scope>
    <source>
        <strain evidence="1 2">IT104</strain>
    </source>
</reference>
<comment type="caution">
    <text evidence="1">The sequence shown here is derived from an EMBL/GenBank/DDBJ whole genome shotgun (WGS) entry which is preliminary data.</text>
</comment>
<protein>
    <recommendedName>
        <fullName evidence="3">Zn-finger domain-containing protein</fullName>
    </recommendedName>
</protein>
<dbReference type="InterPro" id="IPR041078">
    <property type="entry name" value="Plavaka"/>
</dbReference>
<keyword evidence="2" id="KW-1185">Reference proteome</keyword>
<dbReference type="Pfam" id="PF18759">
    <property type="entry name" value="Plavaka"/>
    <property type="match status" value="1"/>
</dbReference>
<proteinExistence type="predicted"/>
<name>A0A397JAH2_9GLOM</name>
<evidence type="ECO:0000313" key="2">
    <source>
        <dbReference type="Proteomes" id="UP000266861"/>
    </source>
</evidence>
<evidence type="ECO:0008006" key="3">
    <source>
        <dbReference type="Google" id="ProtNLM"/>
    </source>
</evidence>
<gene>
    <name evidence="1" type="ORF">Glove_66g184</name>
</gene>
<sequence>MSRNFKCTFCENYYSTFNGLSQYLKRCKQTFYSSTEESNEEVLEIISDINDMSLDSEEFQSVLKGLPSSSKTRENPSQDLYEFEEYEEYNGDISLISQSNIIQDSEIFEEILNFEEPENPELIEEVLQSQSNEELGNSEFFEERFRSIEESEIEEPEIEINEFPNEAYADLMILVTKYNLNNEAGNAIIKFFNKHSNVSVSPLPKNIVVGRRYMDKMNSRLSYHKHSILSHNNVEYFIHYCPIVNCIENLLSNLEITKYFAYDYEDLVKSVNTSIPSVAKVLSIILYSDATTLDTLGKSSLHPIYISLGNIPIWRRNKEDVKQLLSYLPIISAKDETEKKSSEFKILAHKTFHNSIKFLLEPLFENASIDLKIDDKRIWFYPRISTVICDWPEACTFSLTYKSSNLNYPCHFCLVSKDNLINTCLRKSQAVLCNKENMKKYYDNDTTKEASLEPVYNYFWDIPDLNIYDATVPDRMHHLDLGLYHYQIEFTKELLSKSSIDKFNRRIAEIPRHPGLKIFARGLQSIARLTANEFRDLMKVMVFVVDDLHNKDLSEVYVKWNEMYLLNRLETFKESDLKIFQKAIDDWANLFIKLFQNISGLKFPKLHSWKYHIINTIRKYGAINGYITETYESLHKTYVKIPYCLSNKRDVETQIMKIRRAIILQKQMEKKYKTLVFLNYTSKLFDFKFSEASEFCEKQKNNSNLNEKMRKGFTQFFNHLKLDFSKIISTDTQIKIFGSVTLNNSTFLCATNKYYDNPWFSNIAVIMDTDELSNYQLDSGTCYAQTLLVTQIVLLNKSLHLALVQWYDFKSRNIPFVYGCPWLELVEKYNFIEIEAIEEIVHIVPQFDKKNEYFVNKYIF</sequence>
<dbReference type="AlphaFoldDB" id="A0A397JAH2"/>
<evidence type="ECO:0000313" key="1">
    <source>
        <dbReference type="EMBL" id="RHZ85339.1"/>
    </source>
</evidence>
<dbReference type="EMBL" id="PQFF01000063">
    <property type="protein sequence ID" value="RHZ85339.1"/>
    <property type="molecule type" value="Genomic_DNA"/>
</dbReference>
<dbReference type="Proteomes" id="UP000266861">
    <property type="component" value="Unassembled WGS sequence"/>
</dbReference>